<name>A0ABP3HJ57_9LACT</name>
<dbReference type="Proteomes" id="UP001501166">
    <property type="component" value="Unassembled WGS sequence"/>
</dbReference>
<evidence type="ECO:0000313" key="2">
    <source>
        <dbReference type="Proteomes" id="UP001501166"/>
    </source>
</evidence>
<accession>A0ABP3HJ57</accession>
<dbReference type="EMBL" id="BAAACW010000157">
    <property type="protein sequence ID" value="GAA0370961.1"/>
    <property type="molecule type" value="Genomic_DNA"/>
</dbReference>
<evidence type="ECO:0000313" key="1">
    <source>
        <dbReference type="EMBL" id="GAA0370961.1"/>
    </source>
</evidence>
<dbReference type="RefSeq" id="WP_343756777.1">
    <property type="nucleotide sequence ID" value="NZ_BAAACW010000157.1"/>
</dbReference>
<keyword evidence="2" id="KW-1185">Reference proteome</keyword>
<organism evidence="1 2">
    <name type="scientific">Alkalibacterium iburiense</name>
    <dbReference type="NCBI Taxonomy" id="290589"/>
    <lineage>
        <taxon>Bacteria</taxon>
        <taxon>Bacillati</taxon>
        <taxon>Bacillota</taxon>
        <taxon>Bacilli</taxon>
        <taxon>Lactobacillales</taxon>
        <taxon>Carnobacteriaceae</taxon>
        <taxon>Alkalibacterium</taxon>
    </lineage>
</organism>
<proteinExistence type="predicted"/>
<reference evidence="2" key="1">
    <citation type="journal article" date="2019" name="Int. J. Syst. Evol. Microbiol.">
        <title>The Global Catalogue of Microorganisms (GCM) 10K type strain sequencing project: providing services to taxonomists for standard genome sequencing and annotation.</title>
        <authorList>
            <consortium name="The Broad Institute Genomics Platform"/>
            <consortium name="The Broad Institute Genome Sequencing Center for Infectious Disease"/>
            <person name="Wu L."/>
            <person name="Ma J."/>
        </authorList>
    </citation>
    <scope>NUCLEOTIDE SEQUENCE [LARGE SCALE GENOMIC DNA]</scope>
    <source>
        <strain evidence="2">JCM 12662</strain>
    </source>
</reference>
<sequence length="162" mass="18975">MAIQHNLLRNLRFEYGKVTYTEEDPIYTYVISFEYTAAPSLLTITYDEKRSTVSVVMTYIENFVTLAKNDLRKTYQILMYLDVFYATPTVSTENGNMILTNTYTFEPGDFDYKTFSGYLSTIEKMTHEVNHMLSTKDFESDEYQNTIYGGGMFELMTWDLED</sequence>
<comment type="caution">
    <text evidence="1">The sequence shown here is derived from an EMBL/GenBank/DDBJ whole genome shotgun (WGS) entry which is preliminary data.</text>
</comment>
<protein>
    <submittedName>
        <fullName evidence="1">Uncharacterized protein</fullName>
    </submittedName>
</protein>
<gene>
    <name evidence="1" type="ORF">GCM10008932_22970</name>
</gene>